<dbReference type="Proteomes" id="UP000244880">
    <property type="component" value="Unassembled WGS sequence"/>
</dbReference>
<sequence length="117" mass="12225">MNKMMSLCAVAVLGLSACDVTHPVAVVGPANTVYRGTATATFLEGGWFQVNNGGNSCQGRYTPASETRMVTFPVTCSNGLKGVGTATYETPRAGGGEIIMQDGTKWRFIFGRGALAV</sequence>
<organism evidence="2 3">
    <name type="scientific">Ascidiaceihabitans donghaensis</name>
    <dbReference type="NCBI Taxonomy" id="1510460"/>
    <lineage>
        <taxon>Bacteria</taxon>
        <taxon>Pseudomonadati</taxon>
        <taxon>Pseudomonadota</taxon>
        <taxon>Alphaproteobacteria</taxon>
        <taxon>Rhodobacterales</taxon>
        <taxon>Paracoccaceae</taxon>
        <taxon>Ascidiaceihabitans</taxon>
    </lineage>
</organism>
<keyword evidence="1" id="KW-0732">Signal</keyword>
<feature type="chain" id="PRO_5015320047" description="Lipoprotein" evidence="1">
    <location>
        <begin position="18"/>
        <end position="117"/>
    </location>
</feature>
<protein>
    <recommendedName>
        <fullName evidence="4">Lipoprotein</fullName>
    </recommendedName>
</protein>
<gene>
    <name evidence="2" type="ORF">ASD8599_00987</name>
</gene>
<accession>A0A2R8BAZ3</accession>
<dbReference type="PROSITE" id="PS51257">
    <property type="entry name" value="PROKAR_LIPOPROTEIN"/>
    <property type="match status" value="1"/>
</dbReference>
<keyword evidence="3" id="KW-1185">Reference proteome</keyword>
<dbReference type="OrthoDB" id="7863511at2"/>
<dbReference type="EMBL" id="OMOR01000001">
    <property type="protein sequence ID" value="SPH20249.1"/>
    <property type="molecule type" value="Genomic_DNA"/>
</dbReference>
<reference evidence="2 3" key="1">
    <citation type="submission" date="2018-03" db="EMBL/GenBank/DDBJ databases">
        <authorList>
            <person name="Keele B.F."/>
        </authorList>
    </citation>
    <scope>NUCLEOTIDE SEQUENCE [LARGE SCALE GENOMIC DNA]</scope>
    <source>
        <strain evidence="2 3">CECT 8599</strain>
    </source>
</reference>
<dbReference type="AlphaFoldDB" id="A0A2R8BAZ3"/>
<evidence type="ECO:0000313" key="2">
    <source>
        <dbReference type="EMBL" id="SPH20249.1"/>
    </source>
</evidence>
<name>A0A2R8BAZ3_9RHOB</name>
<evidence type="ECO:0008006" key="4">
    <source>
        <dbReference type="Google" id="ProtNLM"/>
    </source>
</evidence>
<evidence type="ECO:0000256" key="1">
    <source>
        <dbReference type="SAM" id="SignalP"/>
    </source>
</evidence>
<dbReference type="RefSeq" id="WP_108827489.1">
    <property type="nucleotide sequence ID" value="NZ_OMOR01000001.1"/>
</dbReference>
<feature type="signal peptide" evidence="1">
    <location>
        <begin position="1"/>
        <end position="17"/>
    </location>
</feature>
<proteinExistence type="predicted"/>
<evidence type="ECO:0000313" key="3">
    <source>
        <dbReference type="Proteomes" id="UP000244880"/>
    </source>
</evidence>